<evidence type="ECO:0000313" key="2">
    <source>
        <dbReference type="EMBL" id="AXA36452.1"/>
    </source>
</evidence>
<keyword evidence="1" id="KW-0812">Transmembrane</keyword>
<name>A0A2Z4Y6X7_SUMC1</name>
<dbReference type="EMBL" id="CP030759">
    <property type="protein sequence ID" value="AXA36452.1"/>
    <property type="molecule type" value="Genomic_DNA"/>
</dbReference>
<gene>
    <name evidence="2" type="ORF">BRCON_1675</name>
</gene>
<feature type="transmembrane region" description="Helical" evidence="1">
    <location>
        <begin position="78"/>
        <end position="108"/>
    </location>
</feature>
<protein>
    <submittedName>
        <fullName evidence="2">Uncharacterized protein</fullName>
    </submittedName>
</protein>
<evidence type="ECO:0000256" key="1">
    <source>
        <dbReference type="SAM" id="Phobius"/>
    </source>
</evidence>
<feature type="transmembrane region" description="Helical" evidence="1">
    <location>
        <begin position="41"/>
        <end position="66"/>
    </location>
</feature>
<feature type="transmembrane region" description="Helical" evidence="1">
    <location>
        <begin position="114"/>
        <end position="133"/>
    </location>
</feature>
<dbReference type="PROSITE" id="PS51257">
    <property type="entry name" value="PROKAR_LIPOPROTEIN"/>
    <property type="match status" value="1"/>
</dbReference>
<dbReference type="AlphaFoldDB" id="A0A2Z4Y6X7"/>
<feature type="transmembrane region" description="Helical" evidence="1">
    <location>
        <begin position="237"/>
        <end position="255"/>
    </location>
</feature>
<feature type="transmembrane region" description="Helical" evidence="1">
    <location>
        <begin position="206"/>
        <end position="225"/>
    </location>
</feature>
<proteinExistence type="predicted"/>
<dbReference type="Proteomes" id="UP000262583">
    <property type="component" value="Chromosome"/>
</dbReference>
<keyword evidence="1" id="KW-1133">Transmembrane helix</keyword>
<feature type="transmembrane region" description="Helical" evidence="1">
    <location>
        <begin position="333"/>
        <end position="353"/>
    </location>
</feature>
<feature type="transmembrane region" description="Helical" evidence="1">
    <location>
        <begin position="302"/>
        <end position="321"/>
    </location>
</feature>
<organism evidence="2 3">
    <name type="scientific">Sumerlaea chitinivorans</name>
    <dbReference type="NCBI Taxonomy" id="2250252"/>
    <lineage>
        <taxon>Bacteria</taxon>
        <taxon>Candidatus Sumerlaeota</taxon>
        <taxon>Candidatus Sumerlaeia</taxon>
        <taxon>Candidatus Sumerlaeales</taxon>
        <taxon>Candidatus Sumerlaeaceae</taxon>
        <taxon>Candidatus Sumerlaea</taxon>
    </lineage>
</organism>
<accession>A0A2Z4Y6X7</accession>
<dbReference type="KEGG" id="schv:BRCON_1675"/>
<feature type="transmembrane region" description="Helical" evidence="1">
    <location>
        <begin position="276"/>
        <end position="296"/>
    </location>
</feature>
<reference evidence="2 3" key="1">
    <citation type="submission" date="2018-05" db="EMBL/GenBank/DDBJ databases">
        <title>A metagenomic window into the 2 km-deep terrestrial subsurface aquifer revealed taxonomically and functionally diverse microbial community comprising novel uncultured bacterial lineages.</title>
        <authorList>
            <person name="Kadnikov V.V."/>
            <person name="Mardanov A.V."/>
            <person name="Beletsky A.V."/>
            <person name="Banks D."/>
            <person name="Pimenov N.V."/>
            <person name="Frank Y.A."/>
            <person name="Karnachuk O.V."/>
            <person name="Ravin N.V."/>
        </authorList>
    </citation>
    <scope>NUCLEOTIDE SEQUENCE [LARGE SCALE GENOMIC DNA]</scope>
    <source>
        <strain evidence="2">BY</strain>
    </source>
</reference>
<feature type="transmembrane region" description="Helical" evidence="1">
    <location>
        <begin position="180"/>
        <end position="199"/>
    </location>
</feature>
<keyword evidence="1" id="KW-0472">Membrane</keyword>
<evidence type="ECO:0000313" key="3">
    <source>
        <dbReference type="Proteomes" id="UP000262583"/>
    </source>
</evidence>
<sequence>MRIVPLASGVGLLFACYGLARQLGIRRPAWAAAAVLFAAPILPYCYIFWDIVPALAAGIAGLYFVLRGLESPSGRWMLPATACLLFAFVMREEYVLWAGSVFLAAALVRRPSRSLLLLAAMTFGGIGAVMLSNRALVGHYLFFHASTGSGVTLEYSWALATRPVTAFLYLARVTSSQLNLSAMGDIVLFFLLCSLAWIATTRRPDVVLALSAIGLCAALVVRFYLWDNAKPLYTQSYLNSAAGATPLLFAGLRLWSARAWPAHDETRKSTRIVATASLIFLLASVWLSVPASAVGMNFGPRLLLPAYPGLLLAVFAAAPHWYRGASTQPKLRLAAMMFGALVALGVVDNGIFLQRLVLKLNLSHRTYEVLRTLLPDAPILTDQAWLPSDPPELFYERPILLIQKAEHNPALMDRIVSVAKALNSREALVLSVSSRPPAWIRELGEIEPIPIEERIRFPDGSFRMHAFRLIYR</sequence>